<dbReference type="PANTHER" id="PTHR18895">
    <property type="entry name" value="HEMK METHYLTRANSFERASE"/>
    <property type="match status" value="1"/>
</dbReference>
<feature type="binding site" evidence="5">
    <location>
        <position position="196"/>
    </location>
    <ligand>
        <name>S-adenosyl-L-methionine</name>
        <dbReference type="ChEBI" id="CHEBI:59789"/>
    </ligand>
</feature>
<reference evidence="8 9" key="1">
    <citation type="submission" date="2016-08" db="EMBL/GenBank/DDBJ databases">
        <authorList>
            <person name="Seilhamer J.J."/>
        </authorList>
    </citation>
    <scope>NUCLEOTIDE SEQUENCE [LARGE SCALE GENOMIC DNA]</scope>
    <source>
        <strain evidence="8 9">P1-7</strain>
    </source>
</reference>
<evidence type="ECO:0000313" key="8">
    <source>
        <dbReference type="EMBL" id="SCB16287.1"/>
    </source>
</evidence>
<dbReference type="Pfam" id="PF05175">
    <property type="entry name" value="MTS"/>
    <property type="match status" value="1"/>
</dbReference>
<dbReference type="OrthoDB" id="9800643at2"/>
<name>A0A1C3ULQ3_9HYPH</name>
<dbReference type="EC" id="2.1.1.297" evidence="5"/>
<evidence type="ECO:0000259" key="7">
    <source>
        <dbReference type="Pfam" id="PF17827"/>
    </source>
</evidence>
<dbReference type="InterPro" id="IPR040758">
    <property type="entry name" value="PrmC_N"/>
</dbReference>
<comment type="function">
    <text evidence="5">Methylates the class 1 translation termination release factors RF1/PrfA and RF2/PrfB on the glutamine residue of the universally conserved GGQ motif.</text>
</comment>
<dbReference type="NCBIfam" id="TIGR00536">
    <property type="entry name" value="hemK_fam"/>
    <property type="match status" value="1"/>
</dbReference>
<dbReference type="InterPro" id="IPR007848">
    <property type="entry name" value="Small_mtfrase_dom"/>
</dbReference>
<gene>
    <name evidence="5" type="primary">prmC</name>
    <name evidence="8" type="ORF">GA0061101_102593</name>
</gene>
<dbReference type="EMBL" id="FMAF01000002">
    <property type="protein sequence ID" value="SCB16287.1"/>
    <property type="molecule type" value="Genomic_DNA"/>
</dbReference>
<evidence type="ECO:0000259" key="6">
    <source>
        <dbReference type="Pfam" id="PF05175"/>
    </source>
</evidence>
<accession>A0A1C3ULQ3</accession>
<dbReference type="InterPro" id="IPR050320">
    <property type="entry name" value="N5-glutamine_MTase"/>
</dbReference>
<feature type="binding site" evidence="5">
    <location>
        <begin position="130"/>
        <end position="134"/>
    </location>
    <ligand>
        <name>S-adenosyl-L-methionine</name>
        <dbReference type="ChEBI" id="CHEBI:59789"/>
    </ligand>
</feature>
<dbReference type="GO" id="GO:0032259">
    <property type="term" value="P:methylation"/>
    <property type="evidence" value="ECO:0007669"/>
    <property type="project" value="UniProtKB-KW"/>
</dbReference>
<evidence type="ECO:0000256" key="2">
    <source>
        <dbReference type="ARBA" id="ARBA00022679"/>
    </source>
</evidence>
<dbReference type="SUPFAM" id="SSF53335">
    <property type="entry name" value="S-adenosyl-L-methionine-dependent methyltransferases"/>
    <property type="match status" value="1"/>
</dbReference>
<dbReference type="InterPro" id="IPR029063">
    <property type="entry name" value="SAM-dependent_MTases_sf"/>
</dbReference>
<dbReference type="RefSeq" id="WP_092573240.1">
    <property type="nucleotide sequence ID" value="NZ_FMAF01000002.1"/>
</dbReference>
<dbReference type="Pfam" id="PF17827">
    <property type="entry name" value="PrmC_N"/>
    <property type="match status" value="1"/>
</dbReference>
<keyword evidence="3 5" id="KW-0949">S-adenosyl-L-methionine</keyword>
<dbReference type="InterPro" id="IPR019874">
    <property type="entry name" value="RF_methyltr_PrmC"/>
</dbReference>
<dbReference type="Proteomes" id="UP000199205">
    <property type="component" value="Unassembled WGS sequence"/>
</dbReference>
<dbReference type="Gene3D" id="1.10.8.10">
    <property type="entry name" value="DNA helicase RuvA subunit, C-terminal domain"/>
    <property type="match status" value="1"/>
</dbReference>
<keyword evidence="2 5" id="KW-0808">Transferase</keyword>
<evidence type="ECO:0000313" key="9">
    <source>
        <dbReference type="Proteomes" id="UP000199205"/>
    </source>
</evidence>
<keyword evidence="1 5" id="KW-0489">Methyltransferase</keyword>
<evidence type="ECO:0000256" key="5">
    <source>
        <dbReference type="HAMAP-Rule" id="MF_02126"/>
    </source>
</evidence>
<feature type="domain" description="Release factor glutamine methyltransferase N-terminal" evidence="7">
    <location>
        <begin position="12"/>
        <end position="81"/>
    </location>
</feature>
<dbReference type="NCBIfam" id="TIGR03534">
    <property type="entry name" value="RF_mod_PrmC"/>
    <property type="match status" value="1"/>
</dbReference>
<sequence>MSGGQGSTVAGLLQEVRASFAEADLDDPATEARILVGGLLRLSSTELVTRGSQAVLPDDVTTARAAVARRLNHEPVYRILGEREFYGLSLRLSPATLEPRPDTEILVDTMLPHVRRLQSELGNVHILDLGTGTGAICLALLRECPQATGVGSDISAEALETARGNAERNGLAARFETAQGSWFDAIHERFHVIVSNPPYIASSVISTLAPEVKDFDPPAALDGGLDGLDAYRAIAKDAARFLYPDGKIGVEIGYDQRETVTSVFEGAGFLLVEAVLDYGQNDRVLVFQFHR</sequence>
<feature type="binding site" evidence="5">
    <location>
        <position position="182"/>
    </location>
    <ligand>
        <name>S-adenosyl-L-methionine</name>
        <dbReference type="ChEBI" id="CHEBI:59789"/>
    </ligand>
</feature>
<comment type="similarity">
    <text evidence="5">Belongs to the protein N5-glutamine methyltransferase family. PrmC subfamily.</text>
</comment>
<dbReference type="AlphaFoldDB" id="A0A1C3ULQ3"/>
<dbReference type="PANTHER" id="PTHR18895:SF74">
    <property type="entry name" value="MTRF1L RELEASE FACTOR GLUTAMINE METHYLTRANSFERASE"/>
    <property type="match status" value="1"/>
</dbReference>
<dbReference type="GO" id="GO:0003676">
    <property type="term" value="F:nucleic acid binding"/>
    <property type="evidence" value="ECO:0007669"/>
    <property type="project" value="InterPro"/>
</dbReference>
<feature type="binding site" evidence="5">
    <location>
        <begin position="196"/>
        <end position="199"/>
    </location>
    <ligand>
        <name>substrate</name>
    </ligand>
</feature>
<evidence type="ECO:0000256" key="3">
    <source>
        <dbReference type="ARBA" id="ARBA00022691"/>
    </source>
</evidence>
<dbReference type="InterPro" id="IPR002052">
    <property type="entry name" value="DNA_methylase_N6_adenine_CS"/>
</dbReference>
<dbReference type="GO" id="GO:0102559">
    <property type="term" value="F:peptide chain release factor N(5)-glutamine methyltransferase activity"/>
    <property type="evidence" value="ECO:0007669"/>
    <property type="project" value="UniProtKB-EC"/>
</dbReference>
<comment type="catalytic activity">
    <reaction evidence="4 5">
        <text>L-glutaminyl-[peptide chain release factor] + S-adenosyl-L-methionine = N(5)-methyl-L-glutaminyl-[peptide chain release factor] + S-adenosyl-L-homocysteine + H(+)</text>
        <dbReference type="Rhea" id="RHEA:42896"/>
        <dbReference type="Rhea" id="RHEA-COMP:10271"/>
        <dbReference type="Rhea" id="RHEA-COMP:10272"/>
        <dbReference type="ChEBI" id="CHEBI:15378"/>
        <dbReference type="ChEBI" id="CHEBI:30011"/>
        <dbReference type="ChEBI" id="CHEBI:57856"/>
        <dbReference type="ChEBI" id="CHEBI:59789"/>
        <dbReference type="ChEBI" id="CHEBI:61891"/>
        <dbReference type="EC" id="2.1.1.297"/>
    </reaction>
</comment>
<proteinExistence type="inferred from homology"/>
<dbReference type="HAMAP" id="MF_02126">
    <property type="entry name" value="RF_methyltr_PrmC"/>
    <property type="match status" value="1"/>
</dbReference>
<dbReference type="Gene3D" id="3.40.50.150">
    <property type="entry name" value="Vaccinia Virus protein VP39"/>
    <property type="match status" value="1"/>
</dbReference>
<dbReference type="PROSITE" id="PS00092">
    <property type="entry name" value="N6_MTASE"/>
    <property type="match status" value="1"/>
</dbReference>
<protein>
    <recommendedName>
        <fullName evidence="5">Release factor glutamine methyltransferase</fullName>
        <shortName evidence="5">RF MTase</shortName>
        <ecNumber evidence="5">2.1.1.297</ecNumber>
    </recommendedName>
    <alternativeName>
        <fullName evidence="5">N5-glutamine methyltransferase PrmC</fullName>
    </alternativeName>
    <alternativeName>
        <fullName evidence="5">Protein-(glutamine-N5) MTase PrmC</fullName>
    </alternativeName>
    <alternativeName>
        <fullName evidence="5">Protein-glutamine N-methyltransferase PrmC</fullName>
    </alternativeName>
</protein>
<dbReference type="CDD" id="cd02440">
    <property type="entry name" value="AdoMet_MTases"/>
    <property type="match status" value="1"/>
</dbReference>
<dbReference type="InterPro" id="IPR004556">
    <property type="entry name" value="HemK-like"/>
</dbReference>
<organism evidence="8 9">
    <name type="scientific">Rhizobium lusitanum</name>
    <dbReference type="NCBI Taxonomy" id="293958"/>
    <lineage>
        <taxon>Bacteria</taxon>
        <taxon>Pseudomonadati</taxon>
        <taxon>Pseudomonadota</taxon>
        <taxon>Alphaproteobacteria</taxon>
        <taxon>Hyphomicrobiales</taxon>
        <taxon>Rhizobiaceae</taxon>
        <taxon>Rhizobium/Agrobacterium group</taxon>
        <taxon>Rhizobium</taxon>
    </lineage>
</organism>
<feature type="binding site" evidence="5">
    <location>
        <position position="153"/>
    </location>
    <ligand>
        <name>S-adenosyl-L-methionine</name>
        <dbReference type="ChEBI" id="CHEBI:59789"/>
    </ligand>
</feature>
<evidence type="ECO:0000256" key="4">
    <source>
        <dbReference type="ARBA" id="ARBA00048391"/>
    </source>
</evidence>
<feature type="domain" description="Methyltransferase small" evidence="6">
    <location>
        <begin position="117"/>
        <end position="203"/>
    </location>
</feature>
<evidence type="ECO:0000256" key="1">
    <source>
        <dbReference type="ARBA" id="ARBA00022603"/>
    </source>
</evidence>